<evidence type="ECO:0000313" key="2">
    <source>
        <dbReference type="Proteomes" id="UP001595699"/>
    </source>
</evidence>
<dbReference type="RefSeq" id="WP_205122601.1">
    <property type="nucleotide sequence ID" value="NZ_JAFBCM010000001.1"/>
</dbReference>
<organism evidence="1 2">
    <name type="scientific">Tenggerimyces flavus</name>
    <dbReference type="NCBI Taxonomy" id="1708749"/>
    <lineage>
        <taxon>Bacteria</taxon>
        <taxon>Bacillati</taxon>
        <taxon>Actinomycetota</taxon>
        <taxon>Actinomycetes</taxon>
        <taxon>Propionibacteriales</taxon>
        <taxon>Nocardioidaceae</taxon>
        <taxon>Tenggerimyces</taxon>
    </lineage>
</organism>
<evidence type="ECO:0008006" key="3">
    <source>
        <dbReference type="Google" id="ProtNLM"/>
    </source>
</evidence>
<reference evidence="2" key="1">
    <citation type="journal article" date="2019" name="Int. J. Syst. Evol. Microbiol.">
        <title>The Global Catalogue of Microorganisms (GCM) 10K type strain sequencing project: providing services to taxonomists for standard genome sequencing and annotation.</title>
        <authorList>
            <consortium name="The Broad Institute Genomics Platform"/>
            <consortium name="The Broad Institute Genome Sequencing Center for Infectious Disease"/>
            <person name="Wu L."/>
            <person name="Ma J."/>
        </authorList>
    </citation>
    <scope>NUCLEOTIDE SEQUENCE [LARGE SCALE GENOMIC DNA]</scope>
    <source>
        <strain evidence="2">CGMCC 4.7241</strain>
    </source>
</reference>
<dbReference type="SUPFAM" id="SSF74650">
    <property type="entry name" value="Galactose mutarotase-like"/>
    <property type="match status" value="1"/>
</dbReference>
<dbReference type="EMBL" id="JBHRZH010000005">
    <property type="protein sequence ID" value="MFC3760347.1"/>
    <property type="molecule type" value="Genomic_DNA"/>
</dbReference>
<dbReference type="InterPro" id="IPR011013">
    <property type="entry name" value="Gal_mutarotase_sf_dom"/>
</dbReference>
<protein>
    <recommendedName>
        <fullName evidence="3">DUF5107 domain-containing protein</fullName>
    </recommendedName>
</protein>
<proteinExistence type="predicted"/>
<sequence>MPVSAVLENASLRAVFLPELGGKLWQLVDKRTGFDLLWQHPSLAPRAVPFGSPYDDVFFGGWDELFPNDVPEVLGGVARPDHGEVWSMPWEWSELSPSSARLAVSPGVCRVSKVVTLDGASLRFRYRIVNEGADPLPYLWKPHVAVALDDDSLVELEAGTMLVDPWGSPRGGLGGASYTWPYAVGADGVTYDLRTTLPSSSGVSELQYATSLERGWCAVRHPSRGTGLGLSFDASVLRSCWTFASYGGWRDLRVLVLEPCTGYPLSVLDGVAAGSHQVLAAGGVVSCDMTASVLS</sequence>
<dbReference type="InterPro" id="IPR014718">
    <property type="entry name" value="GH-type_carb-bd"/>
</dbReference>
<dbReference type="Proteomes" id="UP001595699">
    <property type="component" value="Unassembled WGS sequence"/>
</dbReference>
<name>A0ABV7Y6A4_9ACTN</name>
<gene>
    <name evidence="1" type="ORF">ACFOUW_05825</name>
</gene>
<comment type="caution">
    <text evidence="1">The sequence shown here is derived from an EMBL/GenBank/DDBJ whole genome shotgun (WGS) entry which is preliminary data.</text>
</comment>
<dbReference type="Gene3D" id="2.70.98.10">
    <property type="match status" value="1"/>
</dbReference>
<keyword evidence="2" id="KW-1185">Reference proteome</keyword>
<accession>A0ABV7Y6A4</accession>
<evidence type="ECO:0000313" key="1">
    <source>
        <dbReference type="EMBL" id="MFC3760347.1"/>
    </source>
</evidence>